<dbReference type="InterPro" id="IPR007349">
    <property type="entry name" value="DUF418"/>
</dbReference>
<dbReference type="RefSeq" id="WP_290290465.1">
    <property type="nucleotide sequence ID" value="NZ_CP047211.1"/>
</dbReference>
<dbReference type="EMBL" id="JBHRZN010000003">
    <property type="protein sequence ID" value="MFC3850636.1"/>
    <property type="molecule type" value="Genomic_DNA"/>
</dbReference>
<feature type="transmembrane region" description="Helical" evidence="1">
    <location>
        <begin position="202"/>
        <end position="223"/>
    </location>
</feature>
<evidence type="ECO:0000256" key="1">
    <source>
        <dbReference type="SAM" id="Phobius"/>
    </source>
</evidence>
<dbReference type="PANTHER" id="PTHR30590:SF2">
    <property type="entry name" value="INNER MEMBRANE PROTEIN"/>
    <property type="match status" value="1"/>
</dbReference>
<reference evidence="4" key="1">
    <citation type="journal article" date="2019" name="Int. J. Syst. Evol. Microbiol.">
        <title>The Global Catalogue of Microorganisms (GCM) 10K type strain sequencing project: providing services to taxonomists for standard genome sequencing and annotation.</title>
        <authorList>
            <consortium name="The Broad Institute Genomics Platform"/>
            <consortium name="The Broad Institute Genome Sequencing Center for Infectious Disease"/>
            <person name="Wu L."/>
            <person name="Ma J."/>
        </authorList>
    </citation>
    <scope>NUCLEOTIDE SEQUENCE [LARGE SCALE GENOMIC DNA]</scope>
    <source>
        <strain evidence="4">CCUG 53252</strain>
    </source>
</reference>
<keyword evidence="4" id="KW-1185">Reference proteome</keyword>
<feature type="transmembrane region" description="Helical" evidence="1">
    <location>
        <begin position="357"/>
        <end position="381"/>
    </location>
</feature>
<gene>
    <name evidence="3" type="ORF">ACFORJ_10730</name>
</gene>
<evidence type="ECO:0000259" key="2">
    <source>
        <dbReference type="Pfam" id="PF04235"/>
    </source>
</evidence>
<feature type="transmembrane region" description="Helical" evidence="1">
    <location>
        <begin position="138"/>
        <end position="158"/>
    </location>
</feature>
<keyword evidence="1" id="KW-0472">Membrane</keyword>
<dbReference type="InterPro" id="IPR052529">
    <property type="entry name" value="Bact_Transport_Assoc"/>
</dbReference>
<comment type="caution">
    <text evidence="3">The sequence shown here is derived from an EMBL/GenBank/DDBJ whole genome shotgun (WGS) entry which is preliminary data.</text>
</comment>
<protein>
    <submittedName>
        <fullName evidence="3">DUF418 domain-containing protein</fullName>
    </submittedName>
</protein>
<dbReference type="Pfam" id="PF04235">
    <property type="entry name" value="DUF418"/>
    <property type="match status" value="1"/>
</dbReference>
<keyword evidence="1" id="KW-0812">Transmembrane</keyword>
<feature type="transmembrane region" description="Helical" evidence="1">
    <location>
        <begin position="113"/>
        <end position="131"/>
    </location>
</feature>
<organism evidence="3 4">
    <name type="scientific">Corynebacterium hansenii</name>
    <dbReference type="NCBI Taxonomy" id="394964"/>
    <lineage>
        <taxon>Bacteria</taxon>
        <taxon>Bacillati</taxon>
        <taxon>Actinomycetota</taxon>
        <taxon>Actinomycetes</taxon>
        <taxon>Mycobacteriales</taxon>
        <taxon>Corynebacteriaceae</taxon>
        <taxon>Corynebacterium</taxon>
    </lineage>
</organism>
<accession>A0ABV7ZTE7</accession>
<evidence type="ECO:0000313" key="3">
    <source>
        <dbReference type="EMBL" id="MFC3850636.1"/>
    </source>
</evidence>
<dbReference type="PANTHER" id="PTHR30590">
    <property type="entry name" value="INNER MEMBRANE PROTEIN"/>
    <property type="match status" value="1"/>
</dbReference>
<sequence>MTHQHAPAPPGGTPRIHGLDIARAVAIIGMMGAHLGPWQGRPALADPSTWPAVVNGYPSVLFAVLAGVTIGIIARRGVAEGGVELLRSRMRLGARAVILIAMGLVLASLQDDVLVVLVPMGAMFLVALPLAGARTGTVAVVAAVLAVVGPLLMAPLRVYPSLVTNATVRDSIVFTYPLTAWAFYGLVGLLIYRLVLRRPRLWAWLAAGGTAVALAAAFAWSALVPVFGVGTGGADIDDAWSDGMGGVDWSAGALRVDATMPEPAGTPDAVGGVGGDASMPVLPGMPDPPAPASTDMGTGERLLGAFVDGSAHAAGLLDVVGAAAASLAVVALLLMVGRTRFGAAALYPLRMMGSMSLTIYVAHVVSFAVIDLAGVFFPAVAAVEPETWLVVSIIAALVFAVAWKWRHRRGPLEEAMYRATDRAARIDVPGAGAS</sequence>
<proteinExistence type="predicted"/>
<keyword evidence="1" id="KW-1133">Transmembrane helix</keyword>
<feature type="transmembrane region" description="Helical" evidence="1">
    <location>
        <begin position="90"/>
        <end position="107"/>
    </location>
</feature>
<dbReference type="Proteomes" id="UP001595751">
    <property type="component" value="Unassembled WGS sequence"/>
</dbReference>
<feature type="transmembrane region" description="Helical" evidence="1">
    <location>
        <begin position="60"/>
        <end position="78"/>
    </location>
</feature>
<evidence type="ECO:0000313" key="4">
    <source>
        <dbReference type="Proteomes" id="UP001595751"/>
    </source>
</evidence>
<name>A0ABV7ZTE7_9CORY</name>
<feature type="transmembrane region" description="Helical" evidence="1">
    <location>
        <begin position="313"/>
        <end position="336"/>
    </location>
</feature>
<feature type="transmembrane region" description="Helical" evidence="1">
    <location>
        <begin position="387"/>
        <end position="405"/>
    </location>
</feature>
<feature type="domain" description="DUF418" evidence="2">
    <location>
        <begin position="310"/>
        <end position="420"/>
    </location>
</feature>
<feature type="transmembrane region" description="Helical" evidence="1">
    <location>
        <begin position="178"/>
        <end position="195"/>
    </location>
</feature>